<evidence type="ECO:0000256" key="2">
    <source>
        <dbReference type="ARBA" id="ARBA00022723"/>
    </source>
</evidence>
<feature type="binding site" evidence="11">
    <location>
        <position position="13"/>
    </location>
    <ligand>
        <name>Zn(2+)</name>
        <dbReference type="ChEBI" id="CHEBI:29105"/>
    </ligand>
</feature>
<dbReference type="Gene3D" id="3.30.160.60">
    <property type="entry name" value="Classic Zinc Finger"/>
    <property type="match status" value="6"/>
</dbReference>
<dbReference type="SUPFAM" id="SSF57667">
    <property type="entry name" value="beta-beta-alpha zinc fingers"/>
    <property type="match status" value="4"/>
</dbReference>
<keyword evidence="3" id="KW-0677">Repeat</keyword>
<evidence type="ECO:0000256" key="12">
    <source>
        <dbReference type="SAM" id="MobiDB-lite"/>
    </source>
</evidence>
<comment type="subcellular location">
    <subcellularLocation>
        <location evidence="1">Nucleus</location>
    </subcellularLocation>
</comment>
<feature type="region of interest" description="Disordered" evidence="12">
    <location>
        <begin position="112"/>
        <end position="214"/>
    </location>
</feature>
<keyword evidence="7" id="KW-0238">DNA-binding</keyword>
<feature type="domain" description="C2H2-type" evidence="13">
    <location>
        <begin position="274"/>
        <end position="302"/>
    </location>
</feature>
<evidence type="ECO:0000256" key="3">
    <source>
        <dbReference type="ARBA" id="ARBA00022737"/>
    </source>
</evidence>
<name>A0A8D8RES6_9HEMI</name>
<evidence type="ECO:0000256" key="1">
    <source>
        <dbReference type="ARBA" id="ARBA00004123"/>
    </source>
</evidence>
<evidence type="ECO:0000256" key="11">
    <source>
        <dbReference type="PROSITE-ProRule" id="PRU01263"/>
    </source>
</evidence>
<dbReference type="SUPFAM" id="SSF57716">
    <property type="entry name" value="Glucocorticoid receptor-like (DNA-binding domain)"/>
    <property type="match status" value="1"/>
</dbReference>
<keyword evidence="9" id="KW-0539">Nucleus</keyword>
<dbReference type="PROSITE" id="PS50157">
    <property type="entry name" value="ZINC_FINGER_C2H2_2"/>
    <property type="match status" value="6"/>
</dbReference>
<evidence type="ECO:0000313" key="15">
    <source>
        <dbReference type="EMBL" id="CAG6649735.1"/>
    </source>
</evidence>
<evidence type="ECO:0000256" key="6">
    <source>
        <dbReference type="ARBA" id="ARBA00023015"/>
    </source>
</evidence>
<sequence length="494" mass="56868">MVPSDLLEHCRLCLVKECVSVNIFENEAEIRQLYYKIVATLPVQISRQDDKLPKKICKNCNLKVDELYQFWSLTANSQKTLLQWLHEAEQTTALTKIKCEFDADVPGGALTAGGGSIRMKVEPEEHSSDDERGDFDDYRDDSDTMMDSENLVPENMVNVSLKDGDGEAGAQHQERKPKKLPGLNSNKKKKSSSRECKIKKVKKPAGAQGDDQKVPCPHCSREITGVDRLARHIKKSHAFRCDPCDVVFKLRKELNEHRFLNESCLKSQEDVEKFSCSLCSYSVTIKRNLIQHIRRKHTDEFSILCPECGRGFFNEKELEAHKIEIHGADPFLCVPCNKPFSKIENYRLHQRRYHSSTIPKECKICHKVLRTARLSEHMKQVHYAKVFDCNICGKTVVTEKNYKKHMQLHSDDKPFECQFCRKAFKLKYYLTLHLRTHTGVRPMFECDICHKVLPTDCRMKHMASHNVLKTCLCSVCGAGFVNDVGLKVHMRRHL</sequence>
<evidence type="ECO:0000256" key="9">
    <source>
        <dbReference type="ARBA" id="ARBA00023242"/>
    </source>
</evidence>
<evidence type="ECO:0000256" key="8">
    <source>
        <dbReference type="ARBA" id="ARBA00023163"/>
    </source>
</evidence>
<feature type="binding site" evidence="11">
    <location>
        <position position="10"/>
    </location>
    <ligand>
        <name>Zn(2+)</name>
        <dbReference type="ChEBI" id="CHEBI:29105"/>
    </ligand>
</feature>
<keyword evidence="4 10" id="KW-0863">Zinc-finger</keyword>
<feature type="domain" description="ZAD" evidence="14">
    <location>
        <begin position="8"/>
        <end position="84"/>
    </location>
</feature>
<keyword evidence="5 11" id="KW-0862">Zinc</keyword>
<reference evidence="15" key="1">
    <citation type="submission" date="2021-05" db="EMBL/GenBank/DDBJ databases">
        <authorList>
            <person name="Alioto T."/>
            <person name="Alioto T."/>
            <person name="Gomez Garrido J."/>
        </authorList>
    </citation>
    <scope>NUCLEOTIDE SEQUENCE</scope>
</reference>
<dbReference type="InterPro" id="IPR012934">
    <property type="entry name" value="Znf_AD"/>
</dbReference>
<dbReference type="EMBL" id="HBUF01159558">
    <property type="protein sequence ID" value="CAG6649735.1"/>
    <property type="molecule type" value="Transcribed_RNA"/>
</dbReference>
<dbReference type="EMBL" id="HBUF01200474">
    <property type="protein sequence ID" value="CAG6661727.1"/>
    <property type="molecule type" value="Transcribed_RNA"/>
</dbReference>
<accession>A0A8D8RES6</accession>
<dbReference type="GO" id="GO:0000978">
    <property type="term" value="F:RNA polymerase II cis-regulatory region sequence-specific DNA binding"/>
    <property type="evidence" value="ECO:0007669"/>
    <property type="project" value="TreeGrafter"/>
</dbReference>
<feature type="domain" description="C2H2-type" evidence="13">
    <location>
        <begin position="387"/>
        <end position="414"/>
    </location>
</feature>
<dbReference type="InterPro" id="IPR036236">
    <property type="entry name" value="Znf_C2H2_sf"/>
</dbReference>
<evidence type="ECO:0000256" key="7">
    <source>
        <dbReference type="ARBA" id="ARBA00023125"/>
    </source>
</evidence>
<feature type="domain" description="C2H2-type" evidence="13">
    <location>
        <begin position="471"/>
        <end position="494"/>
    </location>
</feature>
<dbReference type="Pfam" id="PF00096">
    <property type="entry name" value="zf-C2H2"/>
    <property type="match status" value="2"/>
</dbReference>
<keyword evidence="6" id="KW-0805">Transcription regulation</keyword>
<dbReference type="SMART" id="SM00868">
    <property type="entry name" value="zf-AD"/>
    <property type="match status" value="1"/>
</dbReference>
<dbReference type="InterPro" id="IPR013087">
    <property type="entry name" value="Znf_C2H2_type"/>
</dbReference>
<feature type="compositionally biased region" description="Basic and acidic residues" evidence="12">
    <location>
        <begin position="119"/>
        <end position="130"/>
    </location>
</feature>
<dbReference type="PANTHER" id="PTHR24399:SF70">
    <property type="entry name" value="C2H2-TYPE DOMAIN-CONTAINING PROTEIN"/>
    <property type="match status" value="1"/>
</dbReference>
<dbReference type="Gene3D" id="3.40.1800.20">
    <property type="match status" value="1"/>
</dbReference>
<keyword evidence="2 11" id="KW-0479">Metal-binding</keyword>
<feature type="domain" description="C2H2-type" evidence="13">
    <location>
        <begin position="303"/>
        <end position="331"/>
    </location>
</feature>
<dbReference type="PANTHER" id="PTHR24399">
    <property type="entry name" value="ZINC FINGER AND BTB DOMAIN-CONTAINING"/>
    <property type="match status" value="1"/>
</dbReference>
<evidence type="ECO:0000259" key="13">
    <source>
        <dbReference type="PROSITE" id="PS50157"/>
    </source>
</evidence>
<dbReference type="GO" id="GO:0005654">
    <property type="term" value="C:nucleoplasm"/>
    <property type="evidence" value="ECO:0007669"/>
    <property type="project" value="TreeGrafter"/>
</dbReference>
<organism evidence="15">
    <name type="scientific">Cacopsylla melanoneura</name>
    <dbReference type="NCBI Taxonomy" id="428564"/>
    <lineage>
        <taxon>Eukaryota</taxon>
        <taxon>Metazoa</taxon>
        <taxon>Ecdysozoa</taxon>
        <taxon>Arthropoda</taxon>
        <taxon>Hexapoda</taxon>
        <taxon>Insecta</taxon>
        <taxon>Pterygota</taxon>
        <taxon>Neoptera</taxon>
        <taxon>Paraneoptera</taxon>
        <taxon>Hemiptera</taxon>
        <taxon>Sternorrhyncha</taxon>
        <taxon>Psylloidea</taxon>
        <taxon>Psyllidae</taxon>
        <taxon>Psyllinae</taxon>
        <taxon>Cacopsylla</taxon>
    </lineage>
</organism>
<dbReference type="Pfam" id="PF07776">
    <property type="entry name" value="zf-AD"/>
    <property type="match status" value="1"/>
</dbReference>
<dbReference type="PROSITE" id="PS51915">
    <property type="entry name" value="ZAD"/>
    <property type="match status" value="1"/>
</dbReference>
<proteinExistence type="predicted"/>
<dbReference type="EMBL" id="HBUF01543494">
    <property type="protein sequence ID" value="CAG6755998.1"/>
    <property type="molecule type" value="Transcribed_RNA"/>
</dbReference>
<dbReference type="GO" id="GO:0008270">
    <property type="term" value="F:zinc ion binding"/>
    <property type="evidence" value="ECO:0007669"/>
    <property type="project" value="UniProtKB-UniRule"/>
</dbReference>
<feature type="binding site" evidence="11">
    <location>
        <position position="60"/>
    </location>
    <ligand>
        <name>Zn(2+)</name>
        <dbReference type="ChEBI" id="CHEBI:29105"/>
    </ligand>
</feature>
<evidence type="ECO:0000259" key="14">
    <source>
        <dbReference type="PROSITE" id="PS51915"/>
    </source>
</evidence>
<dbReference type="AlphaFoldDB" id="A0A8D8RES6"/>
<feature type="domain" description="C2H2-type" evidence="13">
    <location>
        <begin position="331"/>
        <end position="359"/>
    </location>
</feature>
<evidence type="ECO:0000256" key="4">
    <source>
        <dbReference type="ARBA" id="ARBA00022771"/>
    </source>
</evidence>
<feature type="binding site" evidence="11">
    <location>
        <position position="57"/>
    </location>
    <ligand>
        <name>Zn(2+)</name>
        <dbReference type="ChEBI" id="CHEBI:29105"/>
    </ligand>
</feature>
<dbReference type="GO" id="GO:0001227">
    <property type="term" value="F:DNA-binding transcription repressor activity, RNA polymerase II-specific"/>
    <property type="evidence" value="ECO:0007669"/>
    <property type="project" value="TreeGrafter"/>
</dbReference>
<feature type="compositionally biased region" description="Acidic residues" evidence="12">
    <location>
        <begin position="131"/>
        <end position="146"/>
    </location>
</feature>
<dbReference type="SMART" id="SM00355">
    <property type="entry name" value="ZnF_C2H2"/>
    <property type="match status" value="10"/>
</dbReference>
<keyword evidence="8" id="KW-0804">Transcription</keyword>
<protein>
    <submittedName>
        <fullName evidence="15">Zinc finger protein 26</fullName>
    </submittedName>
</protein>
<evidence type="ECO:0000256" key="10">
    <source>
        <dbReference type="PROSITE-ProRule" id="PRU00042"/>
    </source>
</evidence>
<evidence type="ECO:0000256" key="5">
    <source>
        <dbReference type="ARBA" id="ARBA00022833"/>
    </source>
</evidence>
<dbReference type="EMBL" id="HBUF01159559">
    <property type="protein sequence ID" value="CAG6649737.1"/>
    <property type="molecule type" value="Transcribed_RNA"/>
</dbReference>
<dbReference type="FunFam" id="3.30.160.60:FF:000204">
    <property type="entry name" value="Zinc finger protein 331"/>
    <property type="match status" value="1"/>
</dbReference>
<dbReference type="PROSITE" id="PS00028">
    <property type="entry name" value="ZINC_FINGER_C2H2_1"/>
    <property type="match status" value="7"/>
</dbReference>
<feature type="domain" description="C2H2-type" evidence="13">
    <location>
        <begin position="415"/>
        <end position="442"/>
    </location>
</feature>